<evidence type="ECO:0000256" key="6">
    <source>
        <dbReference type="SAM" id="Phobius"/>
    </source>
</evidence>
<feature type="domain" description="DUF3817" evidence="7">
    <location>
        <begin position="13"/>
        <end position="97"/>
    </location>
</feature>
<evidence type="ECO:0000259" key="7">
    <source>
        <dbReference type="Pfam" id="PF12823"/>
    </source>
</evidence>
<evidence type="ECO:0000256" key="4">
    <source>
        <dbReference type="ARBA" id="ARBA00022989"/>
    </source>
</evidence>
<evidence type="ECO:0000313" key="8">
    <source>
        <dbReference type="EMBL" id="TLG90955.1"/>
    </source>
</evidence>
<accession>A0ABY2U3U3</accession>
<keyword evidence="3 6" id="KW-0812">Transmembrane</keyword>
<evidence type="ECO:0000313" key="9">
    <source>
        <dbReference type="Proteomes" id="UP000304941"/>
    </source>
</evidence>
<comment type="subcellular location">
    <subcellularLocation>
        <location evidence="1">Cell membrane</location>
        <topology evidence="1">Multi-pass membrane protein</topology>
    </subcellularLocation>
</comment>
<protein>
    <submittedName>
        <fullName evidence="8">DUF3817 domain-containing protein</fullName>
    </submittedName>
</protein>
<sequence length="114" mass="12525">MTDLPVRPSDSLRPLRYAACVEGSSLLILLTVAVPLKHFFGYPAAVQVVGPLHGLAFLTYCWLAISVAASEKWKPTKLLGALALAFIPLGGFFAARFLWRRIDQLQLEQSPRAC</sequence>
<feature type="transmembrane region" description="Helical" evidence="6">
    <location>
        <begin position="81"/>
        <end position="99"/>
    </location>
</feature>
<name>A0ABY2U3U3_9PSED</name>
<dbReference type="Proteomes" id="UP000304941">
    <property type="component" value="Unassembled WGS sequence"/>
</dbReference>
<evidence type="ECO:0000256" key="1">
    <source>
        <dbReference type="ARBA" id="ARBA00004651"/>
    </source>
</evidence>
<reference evidence="8 9" key="1">
    <citation type="submission" date="2019-05" db="EMBL/GenBank/DDBJ databases">
        <title>Pseudomonas edaphica sp. nov., isolated from rhizospheric soil of Cistus ladanifer L. in Spain.</title>
        <authorList>
            <person name="Peix A."/>
        </authorList>
    </citation>
    <scope>NUCLEOTIDE SEQUENCE [LARGE SCALE GENOMIC DNA]</scope>
    <source>
        <strain evidence="8 9">RD25</strain>
    </source>
</reference>
<dbReference type="NCBIfam" id="TIGR03954">
    <property type="entry name" value="integ_memb_HG"/>
    <property type="match status" value="1"/>
</dbReference>
<feature type="transmembrane region" description="Helical" evidence="6">
    <location>
        <begin position="15"/>
        <end position="36"/>
    </location>
</feature>
<dbReference type="PANTHER" id="PTHR40077">
    <property type="entry name" value="MEMBRANE PROTEIN-RELATED"/>
    <property type="match status" value="1"/>
</dbReference>
<evidence type="ECO:0000256" key="5">
    <source>
        <dbReference type="ARBA" id="ARBA00023136"/>
    </source>
</evidence>
<keyword evidence="4 6" id="KW-1133">Transmembrane helix</keyword>
<keyword evidence="2" id="KW-1003">Cell membrane</keyword>
<feature type="transmembrane region" description="Helical" evidence="6">
    <location>
        <begin position="48"/>
        <end position="69"/>
    </location>
</feature>
<evidence type="ECO:0000256" key="3">
    <source>
        <dbReference type="ARBA" id="ARBA00022692"/>
    </source>
</evidence>
<dbReference type="PANTHER" id="PTHR40077:SF2">
    <property type="entry name" value="MEMBRANE PROTEIN"/>
    <property type="match status" value="1"/>
</dbReference>
<comment type="caution">
    <text evidence="8">The sequence shown here is derived from an EMBL/GenBank/DDBJ whole genome shotgun (WGS) entry which is preliminary data.</text>
</comment>
<organism evidence="8 9">
    <name type="scientific">Pseudomonas edaphica</name>
    <dbReference type="NCBI Taxonomy" id="2006980"/>
    <lineage>
        <taxon>Bacteria</taxon>
        <taxon>Pseudomonadati</taxon>
        <taxon>Pseudomonadota</taxon>
        <taxon>Gammaproteobacteria</taxon>
        <taxon>Pseudomonadales</taxon>
        <taxon>Pseudomonadaceae</taxon>
        <taxon>Pseudomonas</taxon>
    </lineage>
</organism>
<dbReference type="Pfam" id="PF12823">
    <property type="entry name" value="DUF3817"/>
    <property type="match status" value="1"/>
</dbReference>
<keyword evidence="5 6" id="KW-0472">Membrane</keyword>
<dbReference type="InterPro" id="IPR023845">
    <property type="entry name" value="DUF3817_TM"/>
</dbReference>
<keyword evidence="9" id="KW-1185">Reference proteome</keyword>
<dbReference type="RefSeq" id="WP_138451729.1">
    <property type="nucleotide sequence ID" value="NZ_VBVZ01000206.1"/>
</dbReference>
<gene>
    <name evidence="8" type="ORF">FEM54_15285</name>
</gene>
<evidence type="ECO:0000256" key="2">
    <source>
        <dbReference type="ARBA" id="ARBA00022475"/>
    </source>
</evidence>
<dbReference type="EMBL" id="VBVZ01000206">
    <property type="protein sequence ID" value="TLG90955.1"/>
    <property type="molecule type" value="Genomic_DNA"/>
</dbReference>
<proteinExistence type="predicted"/>